<reference evidence="2 3" key="1">
    <citation type="submission" date="2017-07" db="EMBL/GenBank/DDBJ databases">
        <title>Draft genome of Ochrobactrum lupini type strain LUP21.</title>
        <authorList>
            <person name="Krzyzanowska D.M."/>
            <person name="Jafra S."/>
        </authorList>
    </citation>
    <scope>NUCLEOTIDE SEQUENCE [LARGE SCALE GENOMIC DNA]</scope>
    <source>
        <strain evidence="2 3">LUP21</strain>
    </source>
</reference>
<organism evidence="2 3">
    <name type="scientific">Brucella lupini</name>
    <dbReference type="NCBI Taxonomy" id="255457"/>
    <lineage>
        <taxon>Bacteria</taxon>
        <taxon>Pseudomonadati</taxon>
        <taxon>Pseudomonadota</taxon>
        <taxon>Alphaproteobacteria</taxon>
        <taxon>Hyphomicrobiales</taxon>
        <taxon>Brucellaceae</taxon>
        <taxon>Brucella/Ochrobactrum group</taxon>
        <taxon>Brucella</taxon>
    </lineage>
</organism>
<evidence type="ECO:0000313" key="2">
    <source>
        <dbReference type="EMBL" id="OYR24450.1"/>
    </source>
</evidence>
<evidence type="ECO:0000256" key="1">
    <source>
        <dbReference type="SAM" id="MobiDB-lite"/>
    </source>
</evidence>
<evidence type="ECO:0000313" key="3">
    <source>
        <dbReference type="Proteomes" id="UP000216363"/>
    </source>
</evidence>
<name>A0A256GBX5_9HYPH</name>
<feature type="region of interest" description="Disordered" evidence="1">
    <location>
        <begin position="19"/>
        <end position="47"/>
    </location>
</feature>
<comment type="caution">
    <text evidence="2">The sequence shown here is derived from an EMBL/GenBank/DDBJ whole genome shotgun (WGS) entry which is preliminary data.</text>
</comment>
<dbReference type="AlphaFoldDB" id="A0A256GBX5"/>
<dbReference type="Proteomes" id="UP000216363">
    <property type="component" value="Unassembled WGS sequence"/>
</dbReference>
<protein>
    <submittedName>
        <fullName evidence="2">Uncharacterized protein</fullName>
    </submittedName>
</protein>
<accession>A0A256GBX5</accession>
<gene>
    <name evidence="2" type="ORF">CES86_4736</name>
</gene>
<sequence length="47" mass="4815">MCGIAHNNSRVARVPPQNAVASCPSVSGLRDSHGKDAILTPSAQGFP</sequence>
<dbReference type="EMBL" id="NNRN01000062">
    <property type="protein sequence ID" value="OYR24450.1"/>
    <property type="molecule type" value="Genomic_DNA"/>
</dbReference>
<proteinExistence type="predicted"/>